<comment type="caution">
    <text evidence="1">The sequence shown here is derived from an EMBL/GenBank/DDBJ whole genome shotgun (WGS) entry which is preliminary data.</text>
</comment>
<organism evidence="1 3">
    <name type="scientific">Enterococcus avium</name>
    <name type="common">Streptococcus avium</name>
    <dbReference type="NCBI Taxonomy" id="33945"/>
    <lineage>
        <taxon>Bacteria</taxon>
        <taxon>Bacillati</taxon>
        <taxon>Bacillota</taxon>
        <taxon>Bacilli</taxon>
        <taxon>Lactobacillales</taxon>
        <taxon>Enterococcaceae</taxon>
        <taxon>Enterococcus</taxon>
    </lineage>
</organism>
<evidence type="ECO:0000313" key="3">
    <source>
        <dbReference type="Proteomes" id="UP000288388"/>
    </source>
</evidence>
<evidence type="ECO:0000313" key="1">
    <source>
        <dbReference type="EMBL" id="RVU92634.1"/>
    </source>
</evidence>
<proteinExistence type="predicted"/>
<dbReference type="AlphaFoldDB" id="A0A2N8PU42"/>
<reference evidence="1 3" key="2">
    <citation type="submission" date="2018-12" db="EMBL/GenBank/DDBJ databases">
        <title>A novel vanA-carrying plasmid in a clinical isolate of Enterococcus avium.</title>
        <authorList>
            <person name="Bernasconi O.J."/>
            <person name="Luzzaro F."/>
            <person name="Endimiani A."/>
        </authorList>
    </citation>
    <scope>NUCLEOTIDE SEQUENCE [LARGE SCALE GENOMIC DNA]</scope>
    <source>
        <strain evidence="1 3">LC0559/18</strain>
    </source>
</reference>
<accession>A0A2N8PU42</accession>
<dbReference type="Proteomes" id="UP000316316">
    <property type="component" value="Unassembled WGS sequence"/>
</dbReference>
<name>A0A2N8PU42_ENTAV</name>
<sequence length="194" mass="22572">MRKYTIAKVISIDNRVPMGASKAYYGHSVIFQDISSGTLLQWDTKTKLKYEKDEIINFTYDELDQVTPMDLFNEDEERVAISNPRKVQSLDLLLGRNPVQTRTDYFFVTSVRTIGEKSYVVLVDSYLDQALFETEEPESFKKGNVVKLRYKQTTSATEADVTEEDLQHVVYYLVDVEVKYNVSNERNVKLKDRR</sequence>
<protein>
    <submittedName>
        <fullName evidence="1">Uncharacterized protein</fullName>
    </submittedName>
</protein>
<gene>
    <name evidence="2" type="ORF">AUF17_16780</name>
    <name evidence="1" type="ORF">EK398_19275</name>
</gene>
<dbReference type="RefSeq" id="WP_102873223.1">
    <property type="nucleotide sequence ID" value="NZ_CAXOGR010000042.1"/>
</dbReference>
<dbReference type="EMBL" id="PDXQ01000002">
    <property type="protein sequence ID" value="TRZ28376.1"/>
    <property type="molecule type" value="Genomic_DNA"/>
</dbReference>
<evidence type="ECO:0000313" key="2">
    <source>
        <dbReference type="EMBL" id="TRZ28376.1"/>
    </source>
</evidence>
<evidence type="ECO:0000313" key="4">
    <source>
        <dbReference type="Proteomes" id="UP000316316"/>
    </source>
</evidence>
<dbReference type="Proteomes" id="UP000288388">
    <property type="component" value="Unassembled WGS sequence"/>
</dbReference>
<dbReference type="EMBL" id="RYZS01000002">
    <property type="protein sequence ID" value="RVU92634.1"/>
    <property type="molecule type" value="Genomic_DNA"/>
</dbReference>
<reference evidence="2 4" key="1">
    <citation type="submission" date="2017-10" db="EMBL/GenBank/DDBJ databases">
        <title>FDA dAtabase for Regulatory Grade micrObial Sequences (FDA-ARGOS): Supporting development and validation of Infectious Disease Dx tests.</title>
        <authorList>
            <person name="Campos J."/>
            <person name="Goldberg B."/>
            <person name="Tallon L.J."/>
            <person name="Sadzewicz L."/>
            <person name="Sengamalay N."/>
            <person name="Ott S."/>
            <person name="Godinez A."/>
            <person name="Nagaraj S."/>
            <person name="Vyas G."/>
            <person name="Aluvathingal J."/>
            <person name="Nadendla S."/>
            <person name="Geyer C."/>
            <person name="Nandy P."/>
            <person name="Hobson J."/>
            <person name="Sichtig H."/>
        </authorList>
    </citation>
    <scope>NUCLEOTIDE SEQUENCE [LARGE SCALE GENOMIC DNA]</scope>
    <source>
        <strain evidence="2 4">FDAARGOS_185</strain>
    </source>
</reference>